<feature type="compositionally biased region" description="Basic and acidic residues" evidence="2">
    <location>
        <begin position="647"/>
        <end position="660"/>
    </location>
</feature>
<name>A0A8T2BSQ7_ARASU</name>
<feature type="region of interest" description="Disordered" evidence="2">
    <location>
        <begin position="624"/>
        <end position="660"/>
    </location>
</feature>
<evidence type="ECO:0000313" key="4">
    <source>
        <dbReference type="EMBL" id="KAG7588672.1"/>
    </source>
</evidence>
<evidence type="ECO:0000256" key="2">
    <source>
        <dbReference type="SAM" id="MobiDB-lite"/>
    </source>
</evidence>
<sequence length="813" mass="92192">MEDGAVSVPATVSTVLEENRDLQQIKESSFFKESEQFGDDDVHKIEEVVDDTDGALQEQESEVQRLLEAEKRRLLAEIELGSIFRKRVDVDTLPKIEETMDSDVDKRSVKIDDTALVDVVHQPKRPGSAHNDKDAPRKHKKLGEKKPIDKRNTFEVVDGNGSAKVCDFHNGGGENNGNQFRRVYTRKQLESMRFAHTVNQKKLWSEMYARILPEVVTEYESLVYVKNYKSSKSNRVRRQMESCIGENLGTDEGAEDVTPEDYTDDNDDYNSILRPAFEVDGEPDFSTGPPEDGLEYLRRVRWEAKGIPNVRVAKIDESKYIKKEQSVYMPLIPEIPKCPEYLLPMKEWEDSLLSDFIHLRQTLSQSANSCEDEIVSSQCVEDLLVEIFNKHLHTEKDESFGGVVSDIQGMDSVTRVSKLKKRICLVEKENGLQSSDCKWVVALCASLETPLDADTCACLRGLLRKCASVRAEKSLEVGDEEVITMANILITISGRYFGQMGQVKVLDVFTTTVDRSDSLPVRPSSIIVIVKEIYKNYVAVLGSEVCWDKLCGILKQIILNGYSVVLTDATSIAYARKVSRANKSKELLVAVGVEEHTYDPYIGRHIDSNAIRYLSEDDNERVLADGEDVGGSGSESDSGGDENQFEDLVHSSSDDDNPHVEVDESKYRKFCIGDKYNTIDSFKSAINMYAVKKRRDIKYEKSDSKRVVAICSGKKCPWRISATINSTCNRVVIRSLQEEHNCTWQGKVSLLTNSRIADLYIEEFRRNPDFPAEQLQQKLLRRNINVPWTICERTRLKCLKTFDEEQEDSTEMS</sequence>
<dbReference type="Pfam" id="PF04938">
    <property type="entry name" value="SIP1"/>
    <property type="match status" value="1"/>
</dbReference>
<dbReference type="InterPro" id="IPR004332">
    <property type="entry name" value="Transposase_MuDR"/>
</dbReference>
<dbReference type="InterPro" id="IPR035426">
    <property type="entry name" value="Gemin2/Brr1"/>
</dbReference>
<keyword evidence="5" id="KW-1185">Reference proteome</keyword>
<dbReference type="Proteomes" id="UP000694251">
    <property type="component" value="Chromosome 7"/>
</dbReference>
<evidence type="ECO:0000256" key="1">
    <source>
        <dbReference type="ARBA" id="ARBA00025758"/>
    </source>
</evidence>
<comment type="caution">
    <text evidence="4">The sequence shown here is derived from an EMBL/GenBank/DDBJ whole genome shotgun (WGS) entry which is preliminary data.</text>
</comment>
<feature type="domain" description="Transposase MuDR plant" evidence="3">
    <location>
        <begin position="671"/>
        <end position="726"/>
    </location>
</feature>
<gene>
    <name evidence="4" type="ORF">ISN44_As07g009880</name>
</gene>
<dbReference type="AlphaFoldDB" id="A0A8T2BSQ7"/>
<evidence type="ECO:0000259" key="3">
    <source>
        <dbReference type="Pfam" id="PF03108"/>
    </source>
</evidence>
<dbReference type="GO" id="GO:0005634">
    <property type="term" value="C:nucleus"/>
    <property type="evidence" value="ECO:0007669"/>
    <property type="project" value="TreeGrafter"/>
</dbReference>
<accession>A0A8T2BSQ7</accession>
<dbReference type="PANTHER" id="PTHR12794:SF0">
    <property type="entry name" value="GEM-ASSOCIATED PROTEIN 2"/>
    <property type="match status" value="1"/>
</dbReference>
<reference evidence="4 5" key="1">
    <citation type="submission" date="2020-12" db="EMBL/GenBank/DDBJ databases">
        <title>Concerted genomic and epigenomic changes stabilize Arabidopsis allopolyploids.</title>
        <authorList>
            <person name="Chen Z."/>
        </authorList>
    </citation>
    <scope>NUCLEOTIDE SEQUENCE [LARGE SCALE GENOMIC DNA]</scope>
    <source>
        <strain evidence="4">As9502</strain>
        <tissue evidence="4">Leaf</tissue>
    </source>
</reference>
<dbReference type="EMBL" id="JAEFBJ010000007">
    <property type="protein sequence ID" value="KAG7588672.1"/>
    <property type="molecule type" value="Genomic_DNA"/>
</dbReference>
<protein>
    <submittedName>
        <fullName evidence="4">Transposase MuDR plant</fullName>
    </submittedName>
</protein>
<dbReference type="Pfam" id="PF03108">
    <property type="entry name" value="DBD_Tnp_Mut"/>
    <property type="match status" value="1"/>
</dbReference>
<dbReference type="PANTHER" id="PTHR12794">
    <property type="entry name" value="GEMIN2"/>
    <property type="match status" value="1"/>
</dbReference>
<comment type="similarity">
    <text evidence="1">Belongs to the gemin-2 family.</text>
</comment>
<proteinExistence type="inferred from homology"/>
<dbReference type="OrthoDB" id="428895at2759"/>
<dbReference type="GO" id="GO:0000387">
    <property type="term" value="P:spliceosomal snRNP assembly"/>
    <property type="evidence" value="ECO:0007669"/>
    <property type="project" value="InterPro"/>
</dbReference>
<feature type="region of interest" description="Disordered" evidence="2">
    <location>
        <begin position="121"/>
        <end position="148"/>
    </location>
</feature>
<dbReference type="GO" id="GO:0032797">
    <property type="term" value="C:SMN complex"/>
    <property type="evidence" value="ECO:0007669"/>
    <property type="project" value="TreeGrafter"/>
</dbReference>
<evidence type="ECO:0000313" key="5">
    <source>
        <dbReference type="Proteomes" id="UP000694251"/>
    </source>
</evidence>
<organism evidence="4 5">
    <name type="scientific">Arabidopsis suecica</name>
    <name type="common">Swedish thale-cress</name>
    <name type="synonym">Cardaminopsis suecica</name>
    <dbReference type="NCBI Taxonomy" id="45249"/>
    <lineage>
        <taxon>Eukaryota</taxon>
        <taxon>Viridiplantae</taxon>
        <taxon>Streptophyta</taxon>
        <taxon>Embryophyta</taxon>
        <taxon>Tracheophyta</taxon>
        <taxon>Spermatophyta</taxon>
        <taxon>Magnoliopsida</taxon>
        <taxon>eudicotyledons</taxon>
        <taxon>Gunneridae</taxon>
        <taxon>Pentapetalae</taxon>
        <taxon>rosids</taxon>
        <taxon>malvids</taxon>
        <taxon>Brassicales</taxon>
        <taxon>Brassicaceae</taxon>
        <taxon>Camelineae</taxon>
        <taxon>Arabidopsis</taxon>
    </lineage>
</organism>